<name>A0A218PFI2_RSIV</name>
<evidence type="ECO:0000313" key="4">
    <source>
        <dbReference type="Proteomes" id="UP000503497"/>
    </source>
</evidence>
<keyword evidence="1" id="KW-0472">Membrane</keyword>
<organismHost>
    <name type="scientific">Seriola</name>
    <dbReference type="NCBI Taxonomy" id="8160"/>
</organismHost>
<organism evidence="2">
    <name type="scientific">Red sea bream iridovirus</name>
    <name type="common">RSIV</name>
    <dbReference type="NCBI Taxonomy" id="65424"/>
    <lineage>
        <taxon>Viruses</taxon>
        <taxon>Varidnaviria</taxon>
        <taxon>Bamfordvirae</taxon>
        <taxon>Nucleocytoviricota</taxon>
        <taxon>Megaviricetes</taxon>
        <taxon>Pimascovirales</taxon>
        <taxon>Pimascovirales incertae sedis</taxon>
        <taxon>Iridoviridae</taxon>
        <taxon>Alphairidovirinae</taxon>
        <taxon>Megalocytivirus</taxon>
        <taxon>Megalocytivirus pagrus1</taxon>
        <taxon>Infectious spleen and kidney necrosis virus</taxon>
    </lineage>
</organism>
<organismHost>
    <name type="scientific">Epinephelus</name>
    <dbReference type="NCBI Taxonomy" id="94231"/>
</organismHost>
<evidence type="ECO:0000313" key="2">
    <source>
        <dbReference type="EMBL" id="BAZ95669.1"/>
    </source>
</evidence>
<evidence type="ECO:0000313" key="3">
    <source>
        <dbReference type="EMBL" id="QIQ54574.1"/>
    </source>
</evidence>
<proteinExistence type="predicted"/>
<accession>A0A218PFI2</accession>
<protein>
    <submittedName>
        <fullName evidence="3">ORF009</fullName>
    </submittedName>
</protein>
<organismHost>
    <name type="scientific">Thunnus thynnus</name>
    <name type="common">Atlantic bluefin tuna</name>
    <name type="synonym">Scomber thynnus</name>
    <dbReference type="NCBI Taxonomy" id="8237"/>
</organismHost>
<evidence type="ECO:0000256" key="1">
    <source>
        <dbReference type="SAM" id="Phobius"/>
    </source>
</evidence>
<feature type="transmembrane region" description="Helical" evidence="1">
    <location>
        <begin position="92"/>
        <end position="113"/>
    </location>
</feature>
<organismHost>
    <name type="scientific">Lateolabrax</name>
    <dbReference type="NCBI Taxonomy" id="8163"/>
</organismHost>
<keyword evidence="1" id="KW-0812">Transmembrane</keyword>
<sequence length="122" mass="13796">MHNDCTDFGWREYNTPHLDYEGQTSERHAAPQTNQETEQTFFLMVLIFKNMEQIIASKQKSMLVGGVALGVVVLAIVRTYGKGGSACQWEPMLWYSLSGASIAILAQLIYGYYYGQKRQSSM</sequence>
<reference evidence="3 4" key="2">
    <citation type="submission" date="2019-03" db="EMBL/GenBank/DDBJ databases">
        <authorList>
            <person name="Kawato Y."/>
            <person name="Williams L.M."/>
            <person name="Mohr P.G."/>
            <person name="Neave M.J."/>
            <person name="Cummins D.M."/>
            <person name="Hoad J."/>
            <person name="Moody N.J.G."/>
            <person name="Crane M.J."/>
        </authorList>
    </citation>
    <scope>NUCLEOTIDE SEQUENCE [LARGE SCALE GENOMIC DNA]</scope>
    <source>
        <strain evidence="3">KagYT-96</strain>
    </source>
</reference>
<reference evidence="2" key="1">
    <citation type="submission" date="2016-05" db="EMBL/GenBank/DDBJ databases">
        <title>Red sea bream iridovirus Genome Sequencing.</title>
        <authorList>
            <person name="Matsuyama T."/>
            <person name="Takano T."/>
            <person name="Yasuike M."/>
            <person name="Sakai T."/>
            <person name="Nakayasu C."/>
        </authorList>
    </citation>
    <scope>NUCLEOTIDE SEQUENCE</scope>
    <source>
        <strain evidence="2">RIE12-1</strain>
    </source>
</reference>
<dbReference type="EMBL" id="MK689686">
    <property type="protein sequence ID" value="QIQ54574.1"/>
    <property type="molecule type" value="Genomic_DNA"/>
</dbReference>
<dbReference type="EMBL" id="AP017456">
    <property type="protein sequence ID" value="BAZ95669.1"/>
    <property type="molecule type" value="Genomic_DNA"/>
</dbReference>
<feature type="transmembrane region" description="Helical" evidence="1">
    <location>
        <begin position="61"/>
        <end position="80"/>
    </location>
</feature>
<dbReference type="Proteomes" id="UP000503497">
    <property type="component" value="Genome"/>
</dbReference>
<keyword evidence="1" id="KW-1133">Transmembrane helix</keyword>